<reference evidence="1" key="2">
    <citation type="submission" date="2018-10" db="UniProtKB">
        <authorList>
            <consortium name="EnsemblPlants"/>
        </authorList>
    </citation>
    <scope>IDENTIFICATION</scope>
</reference>
<protein>
    <submittedName>
        <fullName evidence="1">Uncharacterized protein</fullName>
    </submittedName>
</protein>
<proteinExistence type="predicted"/>
<dbReference type="AlphaFoldDB" id="A0A3B6DFN2"/>
<dbReference type="Gramene" id="TraesCS2D02G318700.1">
    <property type="protein sequence ID" value="TraesCS2D02G318700.1"/>
    <property type="gene ID" value="TraesCS2D02G318700"/>
</dbReference>
<dbReference type="Gramene" id="TraesJUL2D03G01216780.2">
    <property type="protein sequence ID" value="TraesJUL2D03G01216780.2"/>
    <property type="gene ID" value="TraesJUL2D03G01216780"/>
</dbReference>
<accession>A0A3B6DFN2</accession>
<dbReference type="Gramene" id="TraesSTA2D03G01199280.1">
    <property type="protein sequence ID" value="TraesSTA2D03G01199280.1"/>
    <property type="gene ID" value="TraesSTA2D03G01199280"/>
</dbReference>
<name>A0A3B6DFN2_WHEAT</name>
<evidence type="ECO:0000313" key="2">
    <source>
        <dbReference type="Proteomes" id="UP000019116"/>
    </source>
</evidence>
<dbReference type="Gramene" id="TraesCS2D03G0732500.1">
    <property type="protein sequence ID" value="TraesCS2D03G0732500.1.CDS"/>
    <property type="gene ID" value="TraesCS2D03G0732500"/>
</dbReference>
<dbReference type="Gramene" id="TraesMAC2D03G01208360.1">
    <property type="protein sequence ID" value="TraesMAC2D03G01208360.1"/>
    <property type="gene ID" value="TraesMAC2D03G01208360"/>
</dbReference>
<dbReference type="Proteomes" id="UP000019116">
    <property type="component" value="Chromosome 2D"/>
</dbReference>
<dbReference type="Gramene" id="TraesJAG2D03G01216610.1">
    <property type="protein sequence ID" value="TraesJAG2D03G01216610.1"/>
    <property type="gene ID" value="TraesJAG2D03G01216610"/>
</dbReference>
<keyword evidence="2" id="KW-1185">Reference proteome</keyword>
<dbReference type="Gramene" id="TraesARI2D03G01226600.1">
    <property type="protein sequence ID" value="TraesARI2D03G01226600.1"/>
    <property type="gene ID" value="TraesARI2D03G01226600"/>
</dbReference>
<dbReference type="Gramene" id="TraesROB_scaffold_023796_01G000100.1">
    <property type="protein sequence ID" value="TraesROB_scaffold_023796_01G000100.1"/>
    <property type="gene ID" value="TraesROB_scaffold_023796_01G000100"/>
</dbReference>
<dbReference type="RefSeq" id="XP_044332896.1">
    <property type="nucleotide sequence ID" value="XM_044476961.1"/>
</dbReference>
<sequence length="144" mass="15236">MRDAPSSWPAAARAATRARGRAVARFVQTRHRSSGKVLGEEETAAENVYIKSSAVLGGVAPPVRSSGCSEPCCQSSSSTGPSTPTRRVHLQPILQRCYRTQGWRMRLLAEASRSSGLVLVISARIDGLASSCVYGSGAAVLLHL</sequence>
<gene>
    <name evidence="1" type="primary">LOC123053486</name>
</gene>
<organism evidence="1">
    <name type="scientific">Triticum aestivum</name>
    <name type="common">Wheat</name>
    <dbReference type="NCBI Taxonomy" id="4565"/>
    <lineage>
        <taxon>Eukaryota</taxon>
        <taxon>Viridiplantae</taxon>
        <taxon>Streptophyta</taxon>
        <taxon>Embryophyta</taxon>
        <taxon>Tracheophyta</taxon>
        <taxon>Spermatophyta</taxon>
        <taxon>Magnoliopsida</taxon>
        <taxon>Liliopsida</taxon>
        <taxon>Poales</taxon>
        <taxon>Poaceae</taxon>
        <taxon>BOP clade</taxon>
        <taxon>Pooideae</taxon>
        <taxon>Triticodae</taxon>
        <taxon>Triticeae</taxon>
        <taxon>Triticinae</taxon>
        <taxon>Triticum</taxon>
    </lineage>
</organism>
<dbReference type="Gramene" id="TraesCLE_scaffold_004403_01G000200.1">
    <property type="protein sequence ID" value="TraesCLE_scaffold_004403_01G000200.1"/>
    <property type="gene ID" value="TraesCLE_scaffold_004403_01G000200"/>
</dbReference>
<dbReference type="Gramene" id="TraesSYM2D03G01225590.1">
    <property type="protein sequence ID" value="TraesSYM2D03G01225590.1"/>
    <property type="gene ID" value="TraesSYM2D03G01225590"/>
</dbReference>
<dbReference type="GeneID" id="123053486"/>
<dbReference type="Gramene" id="TraesWEE_scaffold_008642_01G000100.1">
    <property type="protein sequence ID" value="TraesWEE_scaffold_008642_01G000100.1"/>
    <property type="gene ID" value="TraesWEE_scaffold_008642_01G000100"/>
</dbReference>
<dbReference type="Gramene" id="TraesJUL2D03G01216780.1">
    <property type="protein sequence ID" value="TraesJUL2D03G01216780.1"/>
    <property type="gene ID" value="TraesJUL2D03G01216780"/>
</dbReference>
<reference evidence="1" key="1">
    <citation type="submission" date="2018-08" db="EMBL/GenBank/DDBJ databases">
        <authorList>
            <person name="Rossello M."/>
        </authorList>
    </citation>
    <scope>NUCLEOTIDE SEQUENCE [LARGE SCALE GENOMIC DNA]</scope>
    <source>
        <strain evidence="1">cv. Chinese Spring</strain>
    </source>
</reference>
<evidence type="ECO:0000313" key="1">
    <source>
        <dbReference type="EnsemblPlants" id="TraesCS2D02G318700.1"/>
    </source>
</evidence>
<dbReference type="Gramene" id="TraesLAC2D03G01162040.1">
    <property type="protein sequence ID" value="TraesLAC2D03G01162040.1"/>
    <property type="gene ID" value="TraesLAC2D03G01162040"/>
</dbReference>
<dbReference type="Gramene" id="TraesNOR2D03G01226660.1">
    <property type="protein sequence ID" value="TraesNOR2D03G01226660.1"/>
    <property type="gene ID" value="TraesNOR2D03G01226660"/>
</dbReference>
<dbReference type="EnsemblPlants" id="TraesCS2D02G318700.1">
    <property type="protein sequence ID" value="TraesCS2D02G318700.1"/>
    <property type="gene ID" value="TraesCS2D02G318700"/>
</dbReference>
<dbReference type="Gramene" id="TraesLDM2D03G01211230.1">
    <property type="protein sequence ID" value="TraesLDM2D03G01211230.1"/>
    <property type="gene ID" value="TraesLDM2D03G01211230"/>
</dbReference>
<dbReference type="Gramene" id="TraesCAD_scaffold_031750_01G000100.1">
    <property type="protein sequence ID" value="TraesCAD_scaffold_031750_01G000100.1"/>
    <property type="gene ID" value="TraesCAD_scaffold_031750_01G000100"/>
</dbReference>
<dbReference type="KEGG" id="taes:123053486"/>